<keyword evidence="3" id="KW-1185">Reference proteome</keyword>
<evidence type="ECO:0000256" key="1">
    <source>
        <dbReference type="SAM" id="MobiDB-lite"/>
    </source>
</evidence>
<comment type="caution">
    <text evidence="2">The sequence shown here is derived from an EMBL/GenBank/DDBJ whole genome shotgun (WGS) entry which is preliminary data.</text>
</comment>
<evidence type="ECO:0000313" key="3">
    <source>
        <dbReference type="Proteomes" id="UP001314170"/>
    </source>
</evidence>
<name>A0AAV1R5V3_9ROSI</name>
<dbReference type="EMBL" id="CAWUPB010000903">
    <property type="protein sequence ID" value="CAK7328793.1"/>
    <property type="molecule type" value="Genomic_DNA"/>
</dbReference>
<feature type="compositionally biased region" description="Basic and acidic residues" evidence="1">
    <location>
        <begin position="24"/>
        <end position="42"/>
    </location>
</feature>
<protein>
    <submittedName>
        <fullName evidence="2">Uncharacterized protein</fullName>
    </submittedName>
</protein>
<organism evidence="2 3">
    <name type="scientific">Dovyalis caffra</name>
    <dbReference type="NCBI Taxonomy" id="77055"/>
    <lineage>
        <taxon>Eukaryota</taxon>
        <taxon>Viridiplantae</taxon>
        <taxon>Streptophyta</taxon>
        <taxon>Embryophyta</taxon>
        <taxon>Tracheophyta</taxon>
        <taxon>Spermatophyta</taxon>
        <taxon>Magnoliopsida</taxon>
        <taxon>eudicotyledons</taxon>
        <taxon>Gunneridae</taxon>
        <taxon>Pentapetalae</taxon>
        <taxon>rosids</taxon>
        <taxon>fabids</taxon>
        <taxon>Malpighiales</taxon>
        <taxon>Salicaceae</taxon>
        <taxon>Flacourtieae</taxon>
        <taxon>Dovyalis</taxon>
    </lineage>
</organism>
<reference evidence="2 3" key="1">
    <citation type="submission" date="2024-01" db="EMBL/GenBank/DDBJ databases">
        <authorList>
            <person name="Waweru B."/>
        </authorList>
    </citation>
    <scope>NUCLEOTIDE SEQUENCE [LARGE SCALE GENOMIC DNA]</scope>
</reference>
<dbReference type="Proteomes" id="UP001314170">
    <property type="component" value="Unassembled WGS sequence"/>
</dbReference>
<dbReference type="AlphaFoldDB" id="A0AAV1R5V3"/>
<gene>
    <name evidence="2" type="ORF">DCAF_LOCUS6536</name>
</gene>
<sequence>MESVTRRAIILEDRGKESLSFVPFREKDAMPLNREAEKPNGKKREKKTMKNKRIRRISLSPSRKPAHTERDKD</sequence>
<feature type="region of interest" description="Disordered" evidence="1">
    <location>
        <begin position="23"/>
        <end position="73"/>
    </location>
</feature>
<evidence type="ECO:0000313" key="2">
    <source>
        <dbReference type="EMBL" id="CAK7328793.1"/>
    </source>
</evidence>
<proteinExistence type="predicted"/>
<accession>A0AAV1R5V3</accession>
<feature type="compositionally biased region" description="Basic residues" evidence="1">
    <location>
        <begin position="43"/>
        <end position="56"/>
    </location>
</feature>